<gene>
    <name evidence="2" type="ORF">AGLY_007694</name>
</gene>
<sequence length="232" mass="26496">MGTIVTIIFVIRFLFNVNFVITIRVVFIMFVTAIFTPVEHINLETGTSSTSSYSTSLARTVTFSFTVSTTRTPWFTFTISISVTIITFSISFCSNTTSRTATSHFTGIPFSFSKPSFDCACSLNIHQYSSSINLFSISIVDKIAQIVSLKCIGTNLKYIRTRTYQPHKNKNFVMPSESKICRFFFFFFFFTLPGTPILTHGRKLFYNPVKLRIKEESNALYLRKFLETEMMG</sequence>
<proteinExistence type="predicted"/>
<evidence type="ECO:0000313" key="2">
    <source>
        <dbReference type="EMBL" id="KAE9535793.1"/>
    </source>
</evidence>
<protein>
    <submittedName>
        <fullName evidence="2">Uncharacterized protein</fullName>
    </submittedName>
</protein>
<dbReference type="Proteomes" id="UP000475862">
    <property type="component" value="Unassembled WGS sequence"/>
</dbReference>
<keyword evidence="3" id="KW-1185">Reference proteome</keyword>
<accession>A0A6G0TP03</accession>
<evidence type="ECO:0000256" key="1">
    <source>
        <dbReference type="SAM" id="Phobius"/>
    </source>
</evidence>
<comment type="caution">
    <text evidence="2">The sequence shown here is derived from an EMBL/GenBank/DDBJ whole genome shotgun (WGS) entry which is preliminary data.</text>
</comment>
<feature type="transmembrane region" description="Helical" evidence="1">
    <location>
        <begin position="180"/>
        <end position="198"/>
    </location>
</feature>
<keyword evidence="1" id="KW-0472">Membrane</keyword>
<feature type="transmembrane region" description="Helical" evidence="1">
    <location>
        <begin position="7"/>
        <end position="35"/>
    </location>
</feature>
<keyword evidence="1" id="KW-0812">Transmembrane</keyword>
<feature type="transmembrane region" description="Helical" evidence="1">
    <location>
        <begin position="74"/>
        <end position="93"/>
    </location>
</feature>
<organism evidence="2 3">
    <name type="scientific">Aphis glycines</name>
    <name type="common">Soybean aphid</name>
    <dbReference type="NCBI Taxonomy" id="307491"/>
    <lineage>
        <taxon>Eukaryota</taxon>
        <taxon>Metazoa</taxon>
        <taxon>Ecdysozoa</taxon>
        <taxon>Arthropoda</taxon>
        <taxon>Hexapoda</taxon>
        <taxon>Insecta</taxon>
        <taxon>Pterygota</taxon>
        <taxon>Neoptera</taxon>
        <taxon>Paraneoptera</taxon>
        <taxon>Hemiptera</taxon>
        <taxon>Sternorrhyncha</taxon>
        <taxon>Aphidomorpha</taxon>
        <taxon>Aphidoidea</taxon>
        <taxon>Aphididae</taxon>
        <taxon>Aphidini</taxon>
        <taxon>Aphis</taxon>
        <taxon>Aphis</taxon>
    </lineage>
</organism>
<evidence type="ECO:0000313" key="3">
    <source>
        <dbReference type="Proteomes" id="UP000475862"/>
    </source>
</evidence>
<dbReference type="EMBL" id="VYZN01000025">
    <property type="protein sequence ID" value="KAE9535793.1"/>
    <property type="molecule type" value="Genomic_DNA"/>
</dbReference>
<dbReference type="AlphaFoldDB" id="A0A6G0TP03"/>
<reference evidence="2 3" key="1">
    <citation type="submission" date="2019-08" db="EMBL/GenBank/DDBJ databases">
        <title>The genome of the soybean aphid Biotype 1, its phylome, world population structure and adaptation to the North American continent.</title>
        <authorList>
            <person name="Giordano R."/>
            <person name="Donthu R.K."/>
            <person name="Hernandez A.G."/>
            <person name="Wright C.L."/>
            <person name="Zimin A.V."/>
        </authorList>
    </citation>
    <scope>NUCLEOTIDE SEQUENCE [LARGE SCALE GENOMIC DNA]</scope>
    <source>
        <tissue evidence="2">Whole aphids</tissue>
    </source>
</reference>
<keyword evidence="1" id="KW-1133">Transmembrane helix</keyword>
<name>A0A6G0TP03_APHGL</name>